<evidence type="ECO:0000313" key="7">
    <source>
        <dbReference type="EMBL" id="RIH87190.1"/>
    </source>
</evidence>
<dbReference type="PANTHER" id="PTHR32308:SF0">
    <property type="entry name" value="HPCH_HPAI ALDOLASE_CITRATE LYASE DOMAIN-CONTAINING PROTEIN"/>
    <property type="match status" value="1"/>
</dbReference>
<accession>A0A399EUH3</accession>
<feature type="binding site" evidence="4">
    <location>
        <position position="126"/>
    </location>
    <ligand>
        <name>substrate</name>
    </ligand>
</feature>
<feature type="domain" description="HpcH/HpaI aldolase/citrate lyase" evidence="6">
    <location>
        <begin position="3"/>
        <end position="226"/>
    </location>
</feature>
<gene>
    <name evidence="7" type="primary">citE</name>
    <name evidence="7" type="ORF">Mterra_01249</name>
</gene>
<feature type="binding site" evidence="5">
    <location>
        <position position="126"/>
    </location>
    <ligand>
        <name>Mg(2+)</name>
        <dbReference type="ChEBI" id="CHEBI:18420"/>
    </ligand>
</feature>
<dbReference type="GO" id="GO:0008815">
    <property type="term" value="F:citrate (pro-3S)-lyase activity"/>
    <property type="evidence" value="ECO:0007669"/>
    <property type="project" value="UniProtKB-EC"/>
</dbReference>
<dbReference type="Pfam" id="PF03328">
    <property type="entry name" value="HpcH_HpaI"/>
    <property type="match status" value="1"/>
</dbReference>
<proteinExistence type="predicted"/>
<dbReference type="RefSeq" id="WP_119314412.1">
    <property type="nucleotide sequence ID" value="NZ_QXDL01000038.1"/>
</dbReference>
<dbReference type="PANTHER" id="PTHR32308">
    <property type="entry name" value="LYASE BETA SUBUNIT, PUTATIVE (AFU_ORTHOLOGUE AFUA_4G13030)-RELATED"/>
    <property type="match status" value="1"/>
</dbReference>
<protein>
    <submittedName>
        <fullName evidence="7">Citrate lyase subunit beta</fullName>
        <ecNumber evidence="7">4.1.3.6</ecNumber>
    </submittedName>
</protein>
<dbReference type="GO" id="GO:0000287">
    <property type="term" value="F:magnesium ion binding"/>
    <property type="evidence" value="ECO:0007669"/>
    <property type="project" value="TreeGrafter"/>
</dbReference>
<evidence type="ECO:0000313" key="8">
    <source>
        <dbReference type="Proteomes" id="UP000265715"/>
    </source>
</evidence>
<dbReference type="EC" id="4.1.3.6" evidence="7"/>
<dbReference type="SUPFAM" id="SSF51621">
    <property type="entry name" value="Phosphoenolpyruvate/pyruvate domain"/>
    <property type="match status" value="1"/>
</dbReference>
<dbReference type="OrthoDB" id="9786940at2"/>
<dbReference type="InterPro" id="IPR005000">
    <property type="entry name" value="Aldolase/citrate-lyase_domain"/>
</dbReference>
<sequence>MSRVLLFVPASDERKLEKVAALQAPAFLLDLEDGVAEGQKGAARALLQRLAPALYAHKPCWVRVNPLDTEHFYADAQAALWPGLLGVNLPKVESALQVQIADWYLGQLERERGLPPGSVRLMATVETAVGVEAAEAIARASRRLECLCFGNADYSRDLGLDWPAPGGEPYPAVTAAKVRLVQASASAGLEAPHDGASADFRDLAALEREAQAAKRLGFGGKHAIHPAQVPVLEAVFRPTQAQVAWAERVLAHHARHPEQGAFQLDGRMVDAPVIARARQILEEARR</sequence>
<comment type="cofactor">
    <cofactor evidence="1">
        <name>Mg(2+)</name>
        <dbReference type="ChEBI" id="CHEBI:18420"/>
    </cofactor>
</comment>
<dbReference type="GO" id="GO:0006107">
    <property type="term" value="P:oxaloacetate metabolic process"/>
    <property type="evidence" value="ECO:0007669"/>
    <property type="project" value="TreeGrafter"/>
</dbReference>
<keyword evidence="3 5" id="KW-0460">Magnesium</keyword>
<dbReference type="Proteomes" id="UP000265715">
    <property type="component" value="Unassembled WGS sequence"/>
</dbReference>
<reference evidence="7 8" key="1">
    <citation type="submission" date="2018-08" db="EMBL/GenBank/DDBJ databases">
        <title>Meiothermus terrae DSM 26712 genome sequencing project.</title>
        <authorList>
            <person name="Da Costa M.S."/>
            <person name="Albuquerque L."/>
            <person name="Raposo P."/>
            <person name="Froufe H.J.C."/>
            <person name="Barroso C.S."/>
            <person name="Egas C."/>
        </authorList>
    </citation>
    <scope>NUCLEOTIDE SEQUENCE [LARGE SCALE GENOMIC DNA]</scope>
    <source>
        <strain evidence="7 8">DSM 26712</strain>
    </source>
</reference>
<keyword evidence="7" id="KW-0456">Lyase</keyword>
<dbReference type="InterPro" id="IPR011206">
    <property type="entry name" value="Citrate_lyase_beta/mcl1/mcl2"/>
</dbReference>
<name>A0A399EUH3_9DEIN</name>
<dbReference type="InterPro" id="IPR040442">
    <property type="entry name" value="Pyrv_kinase-like_dom_sf"/>
</dbReference>
<comment type="caution">
    <text evidence="7">The sequence shown here is derived from an EMBL/GenBank/DDBJ whole genome shotgun (WGS) entry which is preliminary data.</text>
</comment>
<feature type="binding site" evidence="5">
    <location>
        <position position="153"/>
    </location>
    <ligand>
        <name>Mg(2+)</name>
        <dbReference type="ChEBI" id="CHEBI:18420"/>
    </ligand>
</feature>
<organism evidence="7 8">
    <name type="scientific">Calidithermus terrae</name>
    <dbReference type="NCBI Taxonomy" id="1408545"/>
    <lineage>
        <taxon>Bacteria</taxon>
        <taxon>Thermotogati</taxon>
        <taxon>Deinococcota</taxon>
        <taxon>Deinococci</taxon>
        <taxon>Thermales</taxon>
        <taxon>Thermaceae</taxon>
        <taxon>Calidithermus</taxon>
    </lineage>
</organism>
<keyword evidence="2 5" id="KW-0479">Metal-binding</keyword>
<dbReference type="Gene3D" id="3.20.20.60">
    <property type="entry name" value="Phosphoenolpyruvate-binding domains"/>
    <property type="match status" value="1"/>
</dbReference>
<evidence type="ECO:0000256" key="5">
    <source>
        <dbReference type="PIRSR" id="PIRSR015582-2"/>
    </source>
</evidence>
<feature type="binding site" evidence="4">
    <location>
        <position position="63"/>
    </location>
    <ligand>
        <name>substrate</name>
    </ligand>
</feature>
<evidence type="ECO:0000256" key="3">
    <source>
        <dbReference type="ARBA" id="ARBA00022842"/>
    </source>
</evidence>
<evidence type="ECO:0000256" key="4">
    <source>
        <dbReference type="PIRSR" id="PIRSR015582-1"/>
    </source>
</evidence>
<evidence type="ECO:0000259" key="6">
    <source>
        <dbReference type="Pfam" id="PF03328"/>
    </source>
</evidence>
<dbReference type="InterPro" id="IPR015813">
    <property type="entry name" value="Pyrv/PenolPyrv_kinase-like_dom"/>
</dbReference>
<dbReference type="EMBL" id="QXDL01000038">
    <property type="protein sequence ID" value="RIH87190.1"/>
    <property type="molecule type" value="Genomic_DNA"/>
</dbReference>
<dbReference type="AlphaFoldDB" id="A0A399EUH3"/>
<evidence type="ECO:0000256" key="2">
    <source>
        <dbReference type="ARBA" id="ARBA00022723"/>
    </source>
</evidence>
<keyword evidence="8" id="KW-1185">Reference proteome</keyword>
<evidence type="ECO:0000256" key="1">
    <source>
        <dbReference type="ARBA" id="ARBA00001946"/>
    </source>
</evidence>
<dbReference type="PIRSF" id="PIRSF015582">
    <property type="entry name" value="Cit_lyase_B"/>
    <property type="match status" value="1"/>
</dbReference>